<dbReference type="EMBL" id="HBFP01000441">
    <property type="protein sequence ID" value="CAD8815940.1"/>
    <property type="molecule type" value="Transcribed_RNA"/>
</dbReference>
<feature type="region of interest" description="Disordered" evidence="1">
    <location>
        <begin position="234"/>
        <end position="273"/>
    </location>
</feature>
<accession>A0A7S0ZAQ2</accession>
<gene>
    <name evidence="2" type="ORF">TOLI1172_LOCUS328</name>
</gene>
<name>A0A7S0ZAQ2_9RHOD</name>
<evidence type="ECO:0000313" key="2">
    <source>
        <dbReference type="EMBL" id="CAD8815940.1"/>
    </source>
</evidence>
<protein>
    <submittedName>
        <fullName evidence="2">Uncharacterized protein</fullName>
    </submittedName>
</protein>
<proteinExistence type="predicted"/>
<dbReference type="AlphaFoldDB" id="A0A7S0ZAQ2"/>
<sequence>MDVERVFSGSSVEKGLEKVYTAATSSTLDDRLRPTGWDEPNGVLWTVASFETMISSEDSSEVLVQENYGGRSWIKNRFNEWRSESRRKKRMNRRSKATLPARDAYLNHLEQLEELAYLHEHCLLEQAKKSQAAEEHRMKKSAIASRSQSVLQTVAPATHEASLSAHSLISSISAASIESVKSEELSSEQMKEICERLDERMAAHSPSDPVEMNELVECATQAEDVVESLPLDSAEQPAKEGQMNEVVESATQTEDVVDSPPLDCTEQPAKERQRRVKNWFVHERIARLAESYEPGFLASLTAVD</sequence>
<evidence type="ECO:0000256" key="1">
    <source>
        <dbReference type="SAM" id="MobiDB-lite"/>
    </source>
</evidence>
<organism evidence="2">
    <name type="scientific">Timspurckia oligopyrenoides</name>
    <dbReference type="NCBI Taxonomy" id="708627"/>
    <lineage>
        <taxon>Eukaryota</taxon>
        <taxon>Rhodophyta</taxon>
        <taxon>Bangiophyceae</taxon>
        <taxon>Porphyridiales</taxon>
        <taxon>Porphyridiaceae</taxon>
        <taxon>Timspurckia</taxon>
    </lineage>
</organism>
<reference evidence="2" key="1">
    <citation type="submission" date="2021-01" db="EMBL/GenBank/DDBJ databases">
        <authorList>
            <person name="Corre E."/>
            <person name="Pelletier E."/>
            <person name="Niang G."/>
            <person name="Scheremetjew M."/>
            <person name="Finn R."/>
            <person name="Kale V."/>
            <person name="Holt S."/>
            <person name="Cochrane G."/>
            <person name="Meng A."/>
            <person name="Brown T."/>
            <person name="Cohen L."/>
        </authorList>
    </citation>
    <scope>NUCLEOTIDE SEQUENCE</scope>
    <source>
        <strain evidence="2">CCMP3278</strain>
    </source>
</reference>